<organism evidence="2 3">
    <name type="scientific">Aerococcus viridans (strain ATCC 11563 / DSM 20340 / CCUG 4311 / JCM 20461 / NBRC 12219 / NCTC 8251 / M1)</name>
    <dbReference type="NCBI Taxonomy" id="655812"/>
    <lineage>
        <taxon>Bacteria</taxon>
        <taxon>Bacillati</taxon>
        <taxon>Bacillota</taxon>
        <taxon>Bacilli</taxon>
        <taxon>Lactobacillales</taxon>
        <taxon>Aerococcaceae</taxon>
        <taxon>Aerococcus</taxon>
    </lineage>
</organism>
<gene>
    <name evidence="2" type="ORF">HMPREF0061_0540</name>
</gene>
<dbReference type="Proteomes" id="UP000003764">
    <property type="component" value="Unassembled WGS sequence"/>
</dbReference>
<evidence type="ECO:0000313" key="2">
    <source>
        <dbReference type="EMBL" id="EFG50118.1"/>
    </source>
</evidence>
<dbReference type="EMBL" id="ADNT01000044">
    <property type="protein sequence ID" value="EFG50118.1"/>
    <property type="molecule type" value="Genomic_DNA"/>
</dbReference>
<name>A0ABP2I816_AERVM</name>
<feature type="domain" description="Thoeris anti-defense 2-like" evidence="1">
    <location>
        <begin position="1"/>
        <end position="68"/>
    </location>
</feature>
<sequence length="94" mass="10525">MTFEEILPKLRQGADIIRDGWGGAEEYVKLVDPKEFEGQTITPYFLISVAGEGFSMFQPTVCDILAEDGLSLLTSNAHITYTIERKQILGHILH</sequence>
<dbReference type="Pfam" id="PF11195">
    <property type="entry name" value="Tad2-like"/>
    <property type="match status" value="1"/>
</dbReference>
<keyword evidence="3" id="KW-1185">Reference proteome</keyword>
<dbReference type="GeneID" id="32029794"/>
<evidence type="ECO:0000313" key="3">
    <source>
        <dbReference type="Proteomes" id="UP000003764"/>
    </source>
</evidence>
<proteinExistence type="predicted"/>
<accession>A0ABP2I816</accession>
<dbReference type="RefSeq" id="WP_003141852.1">
    <property type="nucleotide sequence ID" value="NZ_ADNT01000044.1"/>
</dbReference>
<comment type="caution">
    <text evidence="2">The sequence shown here is derived from an EMBL/GenBank/DDBJ whole genome shotgun (WGS) entry which is preliminary data.</text>
</comment>
<evidence type="ECO:0000259" key="1">
    <source>
        <dbReference type="Pfam" id="PF11195"/>
    </source>
</evidence>
<protein>
    <recommendedName>
        <fullName evidence="1">Thoeris anti-defense 2-like domain-containing protein</fullName>
    </recommendedName>
</protein>
<dbReference type="InterPro" id="IPR021361">
    <property type="entry name" value="Tad2-like_dom"/>
</dbReference>
<reference evidence="2 3" key="1">
    <citation type="submission" date="2010-04" db="EMBL/GenBank/DDBJ databases">
        <authorList>
            <person name="Muzny D."/>
            <person name="Qin X."/>
            <person name="Deng J."/>
            <person name="Jiang H."/>
            <person name="Liu Y."/>
            <person name="Qu J."/>
            <person name="Song X.-Z."/>
            <person name="Zhang L."/>
            <person name="Thornton R."/>
            <person name="Coyle M."/>
            <person name="Francisco L."/>
            <person name="Jackson L."/>
            <person name="Javaid M."/>
            <person name="Korchina V."/>
            <person name="Kovar C."/>
            <person name="Mata R."/>
            <person name="Mathew T."/>
            <person name="Ngo R."/>
            <person name="Nguyen L."/>
            <person name="Nguyen N."/>
            <person name="Okwuonu G."/>
            <person name="Ongeri F."/>
            <person name="Pham C."/>
            <person name="Simmons D."/>
            <person name="Wilczek-Boney K."/>
            <person name="Hale W."/>
            <person name="Jakkamsetti A."/>
            <person name="Pham P."/>
            <person name="Ruth R."/>
            <person name="San Lucas F."/>
            <person name="Warren J."/>
            <person name="Zhang J."/>
            <person name="Zhao Z."/>
            <person name="Zhou C."/>
            <person name="Zhu D."/>
            <person name="Lee S."/>
            <person name="Bess C."/>
            <person name="Blankenburg K."/>
            <person name="Forbes L."/>
            <person name="Fu Q."/>
            <person name="Gubbala S."/>
            <person name="Hirani K."/>
            <person name="Jayaseelan J.C."/>
            <person name="Lara F."/>
            <person name="Munidasa M."/>
            <person name="Palculict T."/>
            <person name="Patil S."/>
            <person name="Pu L.-L."/>
            <person name="Saada N."/>
            <person name="Tang L."/>
            <person name="Weissenberger G."/>
            <person name="Zhu Y."/>
            <person name="Hemphill L."/>
            <person name="Shang Y."/>
            <person name="Youmans B."/>
            <person name="Ayvaz T."/>
            <person name="Ross M."/>
            <person name="Santibanez J."/>
            <person name="Aqrawi P."/>
            <person name="Gross S."/>
            <person name="Joshi V."/>
            <person name="Fowler G."/>
            <person name="Nazareth L."/>
            <person name="Reid J."/>
            <person name="Worley K."/>
            <person name="Petrosino J."/>
            <person name="Highlander S."/>
            <person name="Gibbs R."/>
            <person name="Gibbs R."/>
        </authorList>
    </citation>
    <scope>NUCLEOTIDE SEQUENCE [LARGE SCALE GENOMIC DNA]</scope>
    <source>
        <strain evidence="2 3">ATCC 11563</strain>
    </source>
</reference>